<dbReference type="PANTHER" id="PTHR11215:SF1">
    <property type="entry name" value="MYG1 EXONUCLEASE"/>
    <property type="match status" value="1"/>
</dbReference>
<evidence type="ECO:0000256" key="1">
    <source>
        <dbReference type="ARBA" id="ARBA00010105"/>
    </source>
</evidence>
<protein>
    <submittedName>
        <fullName evidence="2">MYG1 protein</fullName>
    </submittedName>
</protein>
<dbReference type="GO" id="GO:0005737">
    <property type="term" value="C:cytoplasm"/>
    <property type="evidence" value="ECO:0007669"/>
    <property type="project" value="TreeGrafter"/>
</dbReference>
<dbReference type="AlphaFoldDB" id="A0A852L9T3"/>
<keyword evidence="3" id="KW-1185">Reference proteome</keyword>
<dbReference type="GO" id="GO:0005634">
    <property type="term" value="C:nucleus"/>
    <property type="evidence" value="ECO:0007669"/>
    <property type="project" value="TreeGrafter"/>
</dbReference>
<proteinExistence type="inferred from homology"/>
<dbReference type="PANTHER" id="PTHR11215">
    <property type="entry name" value="METAL DEPENDENT HYDROLASE - RELATED"/>
    <property type="match status" value="1"/>
</dbReference>
<gene>
    <name evidence="2" type="ORF">UROIND_R14443</name>
</gene>
<dbReference type="InterPro" id="IPR003226">
    <property type="entry name" value="MYG1_exonuclease"/>
</dbReference>
<feature type="non-terminal residue" evidence="2">
    <location>
        <position position="1"/>
    </location>
</feature>
<evidence type="ECO:0000313" key="3">
    <source>
        <dbReference type="Proteomes" id="UP000654395"/>
    </source>
</evidence>
<name>A0A852L9T3_UROIN</name>
<dbReference type="EMBL" id="WBNH01020259">
    <property type="protein sequence ID" value="NXX87379.1"/>
    <property type="molecule type" value="Genomic_DNA"/>
</dbReference>
<comment type="caution">
    <text evidence="2">The sequence shown here is derived from an EMBL/GenBank/DDBJ whole genome shotgun (WGS) entry which is preliminary data.</text>
</comment>
<sequence>QDAEVLRSRAPELLAQCDLVVDVGGEFDPQRHRYDHHQRSFSHSMHSLRPHKPWLTKLSSAGLVYCYFGSEILAQLLGQPQDSPEVELLYDQVLE</sequence>
<dbReference type="Pfam" id="PF03690">
    <property type="entry name" value="MYG1_exonuc"/>
    <property type="match status" value="1"/>
</dbReference>
<organism evidence="2 3">
    <name type="scientific">Urocolius indicus</name>
    <name type="common">Red-faced mousebird</name>
    <name type="synonym">Colius indicus</name>
    <dbReference type="NCBI Taxonomy" id="458196"/>
    <lineage>
        <taxon>Eukaryota</taxon>
        <taxon>Metazoa</taxon>
        <taxon>Chordata</taxon>
        <taxon>Craniata</taxon>
        <taxon>Vertebrata</taxon>
        <taxon>Euteleostomi</taxon>
        <taxon>Archelosauria</taxon>
        <taxon>Archosauria</taxon>
        <taxon>Dinosauria</taxon>
        <taxon>Saurischia</taxon>
        <taxon>Theropoda</taxon>
        <taxon>Coelurosauria</taxon>
        <taxon>Aves</taxon>
        <taxon>Neognathae</taxon>
        <taxon>Neoaves</taxon>
        <taxon>Telluraves</taxon>
        <taxon>Coraciimorphae</taxon>
        <taxon>Coliiformes</taxon>
        <taxon>Coliidae</taxon>
        <taxon>Urocolius</taxon>
    </lineage>
</organism>
<dbReference type="Proteomes" id="UP000654395">
    <property type="component" value="Unassembled WGS sequence"/>
</dbReference>
<dbReference type="OrthoDB" id="10265310at2759"/>
<feature type="non-terminal residue" evidence="2">
    <location>
        <position position="95"/>
    </location>
</feature>
<reference evidence="2" key="1">
    <citation type="submission" date="2020-02" db="EMBL/GenBank/DDBJ databases">
        <title>Bird 10,000 Genomes (B10K) Project - Family phase.</title>
        <authorList>
            <person name="Zhang G."/>
        </authorList>
    </citation>
    <scope>NUCLEOTIDE SEQUENCE</scope>
    <source>
        <strain evidence="2">B10K-DU-030-59</strain>
    </source>
</reference>
<evidence type="ECO:0000313" key="2">
    <source>
        <dbReference type="EMBL" id="NXX87379.1"/>
    </source>
</evidence>
<accession>A0A852L9T3</accession>
<comment type="similarity">
    <text evidence="1">Belongs to the MYG1 family.</text>
</comment>